<comment type="similarity">
    <text evidence="1">Belongs to the LysR transcriptional regulatory family.</text>
</comment>
<dbReference type="PROSITE" id="PS50931">
    <property type="entry name" value="HTH_LYSR"/>
    <property type="match status" value="1"/>
</dbReference>
<accession>A0A6I4TPL9</accession>
<dbReference type="PANTHER" id="PTHR30537:SF3">
    <property type="entry name" value="TRANSCRIPTIONAL REGULATORY PROTEIN"/>
    <property type="match status" value="1"/>
</dbReference>
<evidence type="ECO:0000256" key="4">
    <source>
        <dbReference type="ARBA" id="ARBA00023163"/>
    </source>
</evidence>
<evidence type="ECO:0000313" key="7">
    <source>
        <dbReference type="Proteomes" id="UP000432727"/>
    </source>
</evidence>
<dbReference type="InterPro" id="IPR005119">
    <property type="entry name" value="LysR_subst-bd"/>
</dbReference>
<keyword evidence="4" id="KW-0804">Transcription</keyword>
<dbReference type="InterPro" id="IPR036388">
    <property type="entry name" value="WH-like_DNA-bd_sf"/>
</dbReference>
<dbReference type="Gene3D" id="3.40.190.290">
    <property type="match status" value="1"/>
</dbReference>
<evidence type="ECO:0000256" key="2">
    <source>
        <dbReference type="ARBA" id="ARBA00023015"/>
    </source>
</evidence>
<dbReference type="GO" id="GO:0003700">
    <property type="term" value="F:DNA-binding transcription factor activity"/>
    <property type="evidence" value="ECO:0007669"/>
    <property type="project" value="InterPro"/>
</dbReference>
<dbReference type="InterPro" id="IPR058163">
    <property type="entry name" value="LysR-type_TF_proteobact-type"/>
</dbReference>
<evidence type="ECO:0000256" key="3">
    <source>
        <dbReference type="ARBA" id="ARBA00023125"/>
    </source>
</evidence>
<organism evidence="6 7">
    <name type="scientific">Qipengyuania aquimaris</name>
    <dbReference type="NCBI Taxonomy" id="255984"/>
    <lineage>
        <taxon>Bacteria</taxon>
        <taxon>Pseudomonadati</taxon>
        <taxon>Pseudomonadota</taxon>
        <taxon>Alphaproteobacteria</taxon>
        <taxon>Sphingomonadales</taxon>
        <taxon>Erythrobacteraceae</taxon>
        <taxon>Qipengyuania</taxon>
    </lineage>
</organism>
<comment type="caution">
    <text evidence="6">The sequence shown here is derived from an EMBL/GenBank/DDBJ whole genome shotgun (WGS) entry which is preliminary data.</text>
</comment>
<reference evidence="6 7" key="1">
    <citation type="submission" date="2019-12" db="EMBL/GenBank/DDBJ databases">
        <title>Genomic-based taxomic classification of the family Erythrobacteraceae.</title>
        <authorList>
            <person name="Xu L."/>
        </authorList>
    </citation>
    <scope>NUCLEOTIDE SEQUENCE [LARGE SCALE GENOMIC DNA]</scope>
    <source>
        <strain evidence="6 7">JCM 12189</strain>
    </source>
</reference>
<dbReference type="EMBL" id="WTYI01000001">
    <property type="protein sequence ID" value="MXO96423.1"/>
    <property type="molecule type" value="Genomic_DNA"/>
</dbReference>
<dbReference type="GO" id="GO:0006351">
    <property type="term" value="P:DNA-templated transcription"/>
    <property type="evidence" value="ECO:0007669"/>
    <property type="project" value="TreeGrafter"/>
</dbReference>
<protein>
    <submittedName>
        <fullName evidence="6">LysR family transcriptional regulator</fullName>
    </submittedName>
</protein>
<dbReference type="InterPro" id="IPR000847">
    <property type="entry name" value="LysR_HTH_N"/>
</dbReference>
<dbReference type="SUPFAM" id="SSF46785">
    <property type="entry name" value="Winged helix' DNA-binding domain"/>
    <property type="match status" value="1"/>
</dbReference>
<evidence type="ECO:0000313" key="6">
    <source>
        <dbReference type="EMBL" id="MXO96423.1"/>
    </source>
</evidence>
<dbReference type="GO" id="GO:0043565">
    <property type="term" value="F:sequence-specific DNA binding"/>
    <property type="evidence" value="ECO:0007669"/>
    <property type="project" value="TreeGrafter"/>
</dbReference>
<evidence type="ECO:0000256" key="1">
    <source>
        <dbReference type="ARBA" id="ARBA00009437"/>
    </source>
</evidence>
<gene>
    <name evidence="6" type="ORF">GRI34_08345</name>
</gene>
<dbReference type="InterPro" id="IPR036390">
    <property type="entry name" value="WH_DNA-bd_sf"/>
</dbReference>
<name>A0A6I4TPL9_9SPHN</name>
<dbReference type="Proteomes" id="UP000432727">
    <property type="component" value="Unassembled WGS sequence"/>
</dbReference>
<dbReference type="Pfam" id="PF03466">
    <property type="entry name" value="LysR_substrate"/>
    <property type="match status" value="1"/>
</dbReference>
<proteinExistence type="inferred from homology"/>
<keyword evidence="3" id="KW-0238">DNA-binding</keyword>
<sequence length="300" mass="33386">MRVNWCKYAPMEWSDYQLVLTVAREKSIRGAARMLGVNHATVSRRLAQLNNGPMGPLLHRSNTGFWPTNTGQSVVEAAMKMEQISDEAVRKQRASEQSLSGPLSISVPSLMLQHLLIGDLAKFGEQHPEIELTVDSTDRFVDLDRAEADMVLRGSDSPPDHWVGRRLFPYSLSLYAHKDYLANTSAADLRWIAPPDGDVRWASWLEQSPFPDAAIGMRITTIAGRFTALKEGLGMGRAACFMADRDPDLVRLPGAPVIEAETFWLLCHPDFAGTSRAKAALAYFSNVMNSYRPLLQGEQR</sequence>
<feature type="domain" description="HTH lysR-type" evidence="5">
    <location>
        <begin position="11"/>
        <end position="68"/>
    </location>
</feature>
<keyword evidence="2" id="KW-0805">Transcription regulation</keyword>
<keyword evidence="7" id="KW-1185">Reference proteome</keyword>
<evidence type="ECO:0000259" key="5">
    <source>
        <dbReference type="PROSITE" id="PS50931"/>
    </source>
</evidence>
<dbReference type="Gene3D" id="1.10.10.10">
    <property type="entry name" value="Winged helix-like DNA-binding domain superfamily/Winged helix DNA-binding domain"/>
    <property type="match status" value="1"/>
</dbReference>
<dbReference type="AlphaFoldDB" id="A0A6I4TPL9"/>
<dbReference type="Pfam" id="PF00126">
    <property type="entry name" value="HTH_1"/>
    <property type="match status" value="1"/>
</dbReference>
<dbReference type="SUPFAM" id="SSF53850">
    <property type="entry name" value="Periplasmic binding protein-like II"/>
    <property type="match status" value="1"/>
</dbReference>
<dbReference type="PANTHER" id="PTHR30537">
    <property type="entry name" value="HTH-TYPE TRANSCRIPTIONAL REGULATOR"/>
    <property type="match status" value="1"/>
</dbReference>